<organism evidence="2 3">
    <name type="scientific">Pontibacillus marinus BH030004 = DSM 16465</name>
    <dbReference type="NCBI Taxonomy" id="1385511"/>
    <lineage>
        <taxon>Bacteria</taxon>
        <taxon>Bacillati</taxon>
        <taxon>Bacillota</taxon>
        <taxon>Bacilli</taxon>
        <taxon>Bacillales</taxon>
        <taxon>Bacillaceae</taxon>
        <taxon>Pontibacillus</taxon>
    </lineage>
</organism>
<feature type="domain" description="Methyltransferase type 11" evidence="1">
    <location>
        <begin position="43"/>
        <end position="139"/>
    </location>
</feature>
<dbReference type="RefSeq" id="WP_027447394.1">
    <property type="nucleotide sequence ID" value="NZ_AULJ01000061.1"/>
</dbReference>
<dbReference type="SUPFAM" id="SSF53335">
    <property type="entry name" value="S-adenosyl-L-methionine-dependent methyltransferases"/>
    <property type="match status" value="1"/>
</dbReference>
<reference evidence="2 3" key="1">
    <citation type="submission" date="2013-08" db="EMBL/GenBank/DDBJ databases">
        <authorList>
            <person name="Huang J."/>
            <person name="Wang G."/>
        </authorList>
    </citation>
    <scope>NUCLEOTIDE SEQUENCE [LARGE SCALE GENOMIC DNA]</scope>
    <source>
        <strain evidence="2 3">BH030004</strain>
    </source>
</reference>
<dbReference type="InterPro" id="IPR013216">
    <property type="entry name" value="Methyltransf_11"/>
</dbReference>
<keyword evidence="3" id="KW-1185">Reference proteome</keyword>
<proteinExistence type="predicted"/>
<dbReference type="AlphaFoldDB" id="A0A0A5HKL9"/>
<dbReference type="Proteomes" id="UP000030403">
    <property type="component" value="Unassembled WGS sequence"/>
</dbReference>
<protein>
    <recommendedName>
        <fullName evidence="1">Methyltransferase type 11 domain-containing protein</fullName>
    </recommendedName>
</protein>
<dbReference type="PANTHER" id="PTHR43861">
    <property type="entry name" value="TRANS-ACONITATE 2-METHYLTRANSFERASE-RELATED"/>
    <property type="match status" value="1"/>
</dbReference>
<dbReference type="eggNOG" id="COG2226">
    <property type="taxonomic scope" value="Bacteria"/>
</dbReference>
<accession>A0A0A5HKL9</accession>
<name>A0A0A5HKL9_9BACI</name>
<dbReference type="CDD" id="cd02440">
    <property type="entry name" value="AdoMet_MTases"/>
    <property type="match status" value="1"/>
</dbReference>
<dbReference type="Gene3D" id="3.40.50.150">
    <property type="entry name" value="Vaccinia Virus protein VP39"/>
    <property type="match status" value="1"/>
</dbReference>
<dbReference type="EMBL" id="AVPF01000064">
    <property type="protein sequence ID" value="KGX84187.1"/>
    <property type="molecule type" value="Genomic_DNA"/>
</dbReference>
<dbReference type="STRING" id="1385511.GCA_000425225_03894"/>
<dbReference type="InterPro" id="IPR029063">
    <property type="entry name" value="SAM-dependent_MTases_sf"/>
</dbReference>
<comment type="caution">
    <text evidence="2">The sequence shown here is derived from an EMBL/GenBank/DDBJ whole genome shotgun (WGS) entry which is preliminary data.</text>
</comment>
<evidence type="ECO:0000259" key="1">
    <source>
        <dbReference type="Pfam" id="PF08241"/>
    </source>
</evidence>
<evidence type="ECO:0000313" key="2">
    <source>
        <dbReference type="EMBL" id="KGX84187.1"/>
    </source>
</evidence>
<sequence length="189" mass="21292">MSEDKVFNYEKAEKLLDPKRQETVPVEEVFKLLQLEGKEKVADLGAGNGYLTIPIAKETSDRVTAIDLQFEMLELLEARAVDEKLTNIDRLQSSLESLNLPDGAYERAVAAFVLHEVPDLHQSLLETHRILTEDGSLLILDWERVEADQGPPLNHRISANHMAEQAAKAGFDVEVGHLNEEVYYIRATK</sequence>
<evidence type="ECO:0000313" key="3">
    <source>
        <dbReference type="Proteomes" id="UP000030403"/>
    </source>
</evidence>
<dbReference type="Pfam" id="PF08241">
    <property type="entry name" value="Methyltransf_11"/>
    <property type="match status" value="1"/>
</dbReference>
<dbReference type="OrthoDB" id="9784101at2"/>
<gene>
    <name evidence="2" type="ORF">N783_18765</name>
</gene>
<dbReference type="GO" id="GO:0008757">
    <property type="term" value="F:S-adenosylmethionine-dependent methyltransferase activity"/>
    <property type="evidence" value="ECO:0007669"/>
    <property type="project" value="InterPro"/>
</dbReference>